<keyword evidence="2 6" id="KW-0813">Transport</keyword>
<evidence type="ECO:0000313" key="9">
    <source>
        <dbReference type="Proteomes" id="UP000235786"/>
    </source>
</evidence>
<dbReference type="PANTHER" id="PTHR11660:SF57">
    <property type="entry name" value="SOLUTE CARRIER FAMILY 40 MEMBER"/>
    <property type="match status" value="1"/>
</dbReference>
<feature type="region of interest" description="Disordered" evidence="7">
    <location>
        <begin position="1"/>
        <end position="20"/>
    </location>
</feature>
<dbReference type="STRING" id="1149755.A0A2J6SCR1"/>
<feature type="transmembrane region" description="Helical" evidence="6">
    <location>
        <begin position="273"/>
        <end position="291"/>
    </location>
</feature>
<comment type="caution">
    <text evidence="6">Lacks conserved residue(s) required for the propagation of feature annotation.</text>
</comment>
<dbReference type="AlphaFoldDB" id="A0A2J6SCR1"/>
<reference evidence="8 9" key="1">
    <citation type="submission" date="2016-04" db="EMBL/GenBank/DDBJ databases">
        <title>A degradative enzymes factory behind the ericoid mycorrhizal symbiosis.</title>
        <authorList>
            <consortium name="DOE Joint Genome Institute"/>
            <person name="Martino E."/>
            <person name="Morin E."/>
            <person name="Grelet G."/>
            <person name="Kuo A."/>
            <person name="Kohler A."/>
            <person name="Daghino S."/>
            <person name="Barry K."/>
            <person name="Choi C."/>
            <person name="Cichocki N."/>
            <person name="Clum A."/>
            <person name="Copeland A."/>
            <person name="Hainaut M."/>
            <person name="Haridas S."/>
            <person name="Labutti K."/>
            <person name="Lindquist E."/>
            <person name="Lipzen A."/>
            <person name="Khouja H.-R."/>
            <person name="Murat C."/>
            <person name="Ohm R."/>
            <person name="Olson A."/>
            <person name="Spatafora J."/>
            <person name="Veneault-Fourrey C."/>
            <person name="Henrissat B."/>
            <person name="Grigoriev I."/>
            <person name="Martin F."/>
            <person name="Perotto S."/>
        </authorList>
    </citation>
    <scope>NUCLEOTIDE SEQUENCE [LARGE SCALE GENOMIC DNA]</scope>
    <source>
        <strain evidence="8 9">F</strain>
    </source>
</reference>
<feature type="transmembrane region" description="Helical" evidence="6">
    <location>
        <begin position="587"/>
        <end position="610"/>
    </location>
</feature>
<dbReference type="OrthoDB" id="648861at2759"/>
<evidence type="ECO:0000256" key="2">
    <source>
        <dbReference type="ARBA" id="ARBA00022448"/>
    </source>
</evidence>
<evidence type="ECO:0000256" key="6">
    <source>
        <dbReference type="RuleBase" id="RU365065"/>
    </source>
</evidence>
<keyword evidence="4 6" id="KW-1133">Transmembrane helix</keyword>
<dbReference type="InterPro" id="IPR009716">
    <property type="entry name" value="Ferroportin-1"/>
</dbReference>
<evidence type="ECO:0000256" key="1">
    <source>
        <dbReference type="ARBA" id="ARBA00004141"/>
    </source>
</evidence>
<accession>A0A2J6SCR1</accession>
<dbReference type="Pfam" id="PF06963">
    <property type="entry name" value="FPN1"/>
    <property type="match status" value="2"/>
</dbReference>
<evidence type="ECO:0000313" key="8">
    <source>
        <dbReference type="EMBL" id="PMD48549.1"/>
    </source>
</evidence>
<dbReference type="Proteomes" id="UP000235786">
    <property type="component" value="Unassembled WGS sequence"/>
</dbReference>
<evidence type="ECO:0000256" key="3">
    <source>
        <dbReference type="ARBA" id="ARBA00022692"/>
    </source>
</evidence>
<protein>
    <recommendedName>
        <fullName evidence="6">Solute carrier family 40 member</fullName>
    </recommendedName>
</protein>
<proteinExistence type="inferred from homology"/>
<organism evidence="8 9">
    <name type="scientific">Hyaloscypha variabilis (strain UAMH 11265 / GT02V1 / F)</name>
    <name type="common">Meliniomyces variabilis</name>
    <dbReference type="NCBI Taxonomy" id="1149755"/>
    <lineage>
        <taxon>Eukaryota</taxon>
        <taxon>Fungi</taxon>
        <taxon>Dikarya</taxon>
        <taxon>Ascomycota</taxon>
        <taxon>Pezizomycotina</taxon>
        <taxon>Leotiomycetes</taxon>
        <taxon>Helotiales</taxon>
        <taxon>Hyaloscyphaceae</taxon>
        <taxon>Hyaloscypha</taxon>
        <taxon>Hyaloscypha variabilis</taxon>
    </lineage>
</organism>
<feature type="transmembrane region" description="Helical" evidence="6">
    <location>
        <begin position="560"/>
        <end position="581"/>
    </location>
</feature>
<dbReference type="EMBL" id="KZ613937">
    <property type="protein sequence ID" value="PMD48549.1"/>
    <property type="molecule type" value="Genomic_DNA"/>
</dbReference>
<comment type="subcellular location">
    <subcellularLocation>
        <location evidence="1 6">Membrane</location>
        <topology evidence="1 6">Multi-pass membrane protein</topology>
    </subcellularLocation>
</comment>
<feature type="transmembrane region" description="Helical" evidence="6">
    <location>
        <begin position="473"/>
        <end position="495"/>
    </location>
</feature>
<gene>
    <name evidence="8" type="ORF">L207DRAFT_505577</name>
</gene>
<name>A0A2J6SCR1_HYAVF</name>
<keyword evidence="6" id="KW-0406">Ion transport</keyword>
<evidence type="ECO:0000256" key="7">
    <source>
        <dbReference type="SAM" id="MobiDB-lite"/>
    </source>
</evidence>
<dbReference type="GO" id="GO:0005381">
    <property type="term" value="F:iron ion transmembrane transporter activity"/>
    <property type="evidence" value="ECO:0007669"/>
    <property type="project" value="UniProtKB-UniRule"/>
</dbReference>
<comment type="function">
    <text evidence="6">May be involved in iron transport and iron homeostasis.</text>
</comment>
<feature type="transmembrane region" description="Helical" evidence="6">
    <location>
        <begin position="215"/>
        <end position="235"/>
    </location>
</feature>
<feature type="transmembrane region" description="Helical" evidence="6">
    <location>
        <begin position="176"/>
        <end position="195"/>
    </location>
</feature>
<comment type="similarity">
    <text evidence="6">Belongs to the ferroportin (FP) (TC 2.A.100) family. SLC40A subfamily.</text>
</comment>
<dbReference type="GO" id="GO:0016020">
    <property type="term" value="C:membrane"/>
    <property type="evidence" value="ECO:0007669"/>
    <property type="project" value="UniProtKB-SubCell"/>
</dbReference>
<keyword evidence="3 6" id="KW-0812">Transmembrane</keyword>
<evidence type="ECO:0000256" key="4">
    <source>
        <dbReference type="ARBA" id="ARBA00022989"/>
    </source>
</evidence>
<sequence length="635" mass="70391">MRRENWTDLQRHLHSPSKSYEGYPHLITTNAAGDCFIQCGTGNDSSNCSSIALNVSGSEMPVEEPELEAGMAHDSDGVDMENSSMSETEQVIEPNGMSRSQAFNLYTSHLLSTWNIRQYEFAAIIFTAAAYPDTLTAAAIRGVVRTLASICFSSMVGRWVDQNPNRLKTLLSTISANRLAVIGASILWFFVVEPLNGIPPGAMFRPSLGELPSRLVMKGAMFGLILLLGILQNLSASGNMLSMERDWIVTAASEDGQPYDLTHLNAVMRRIDLICKLVAPILISIIVSAMGTRIGVLAVGATSMMSWGIEIFCAKKVWTRNPKLNARKLVSGRVEHENVIPNIPSRTKWRQVSRALHRYGQDFKNYFSSQVWPASLALTMLHLSALSYEATFITFLLSVGFSLDLITVARAAGSIVEISSTIVTPFGVQYLGKARNHGHLHGEVRAGEESETALLRNESPDLKGRTETGLERLGLWGISWQLLNLVPVILAVWSLSSSIPEASLPHLVSRLLSTITSQPLLAFVLFFFLSISRLGLWVYDLTTQQLTQTMTSSARRSSFTGVENSFISSFELVQHLVAIILNRPEQFKWIALMGWTAVALSTVIYASWVWRMRGHLVHWERLGKSCECIKIRLDR</sequence>
<dbReference type="PANTHER" id="PTHR11660">
    <property type="entry name" value="SOLUTE CARRIER FAMILY 40 MEMBER"/>
    <property type="match status" value="1"/>
</dbReference>
<feature type="transmembrane region" description="Helical" evidence="6">
    <location>
        <begin position="515"/>
        <end position="539"/>
    </location>
</feature>
<keyword evidence="5 6" id="KW-0472">Membrane</keyword>
<evidence type="ECO:0000256" key="5">
    <source>
        <dbReference type="ARBA" id="ARBA00023136"/>
    </source>
</evidence>
<feature type="compositionally biased region" description="Basic and acidic residues" evidence="7">
    <location>
        <begin position="1"/>
        <end position="11"/>
    </location>
</feature>
<keyword evidence="9" id="KW-1185">Reference proteome</keyword>